<dbReference type="InterPro" id="IPR018939">
    <property type="entry name" value="Autophagy-rel_prot_27"/>
</dbReference>
<keyword evidence="3 8" id="KW-0812">Transmembrane</keyword>
<dbReference type="OrthoDB" id="18220at2759"/>
<evidence type="ECO:0000256" key="9">
    <source>
        <dbReference type="SAM" id="SignalP"/>
    </source>
</evidence>
<evidence type="ECO:0000256" key="1">
    <source>
        <dbReference type="ARBA" id="ARBA00004167"/>
    </source>
</evidence>
<dbReference type="PANTHER" id="PTHR15380">
    <property type="entry name" value="CEROID-LIPOFUSCINOSIS, NEURONAL 5"/>
    <property type="match status" value="1"/>
</dbReference>
<dbReference type="AlphaFoldDB" id="A0A152A774"/>
<protein>
    <submittedName>
        <fullName evidence="10">Uncharacterized protein</fullName>
    </submittedName>
</protein>
<evidence type="ECO:0000313" key="10">
    <source>
        <dbReference type="EMBL" id="KYR02080.1"/>
    </source>
</evidence>
<keyword evidence="5 8" id="KW-1133">Transmembrane helix</keyword>
<evidence type="ECO:0000256" key="2">
    <source>
        <dbReference type="ARBA" id="ARBA00007028"/>
    </source>
</evidence>
<dbReference type="Pfam" id="PF09451">
    <property type="entry name" value="ATG27"/>
    <property type="match status" value="1"/>
</dbReference>
<keyword evidence="6 8" id="KW-0472">Membrane</keyword>
<dbReference type="Pfam" id="PF15014">
    <property type="entry name" value="CLN5"/>
    <property type="match status" value="1"/>
</dbReference>
<proteinExistence type="inferred from homology"/>
<comment type="similarity">
    <text evidence="2">Belongs to the CLN5 family.</text>
</comment>
<keyword evidence="7" id="KW-0325">Glycoprotein</keyword>
<keyword evidence="11" id="KW-1185">Reference proteome</keyword>
<comment type="subcellular location">
    <subcellularLocation>
        <location evidence="1">Membrane</location>
        <topology evidence="1">Single-pass membrane protein</topology>
    </subcellularLocation>
</comment>
<dbReference type="GO" id="GO:0005765">
    <property type="term" value="C:lysosomal membrane"/>
    <property type="evidence" value="ECO:0007669"/>
    <property type="project" value="TreeGrafter"/>
</dbReference>
<dbReference type="PANTHER" id="PTHR15380:SF1">
    <property type="entry name" value="CLN5-LIKE PROTEIN 1-RELATED"/>
    <property type="match status" value="1"/>
</dbReference>
<reference evidence="10 11" key="1">
    <citation type="submission" date="2015-12" db="EMBL/GenBank/DDBJ databases">
        <title>Dictyostelia acquired genes for synthesis and detection of signals that induce cell-type specialization by lateral gene transfer from prokaryotes.</title>
        <authorList>
            <person name="Gloeckner G."/>
            <person name="Schaap P."/>
        </authorList>
    </citation>
    <scope>NUCLEOTIDE SEQUENCE [LARGE SCALE GENOMIC DNA]</scope>
    <source>
        <strain evidence="10 11">TK</strain>
    </source>
</reference>
<evidence type="ECO:0000256" key="8">
    <source>
        <dbReference type="SAM" id="Phobius"/>
    </source>
</evidence>
<comment type="caution">
    <text evidence="10">The sequence shown here is derived from an EMBL/GenBank/DDBJ whole genome shotgun (WGS) entry which is preliminary data.</text>
</comment>
<evidence type="ECO:0000256" key="5">
    <source>
        <dbReference type="ARBA" id="ARBA00022989"/>
    </source>
</evidence>
<accession>A0A152A774</accession>
<dbReference type="OMA" id="ICNDFVW"/>
<feature type="chain" id="PRO_5007593605" evidence="9">
    <location>
        <begin position="26"/>
        <end position="393"/>
    </location>
</feature>
<organism evidence="10 11">
    <name type="scientific">Tieghemostelium lacteum</name>
    <name type="common">Slime mold</name>
    <name type="synonym">Dictyostelium lacteum</name>
    <dbReference type="NCBI Taxonomy" id="361077"/>
    <lineage>
        <taxon>Eukaryota</taxon>
        <taxon>Amoebozoa</taxon>
        <taxon>Evosea</taxon>
        <taxon>Eumycetozoa</taxon>
        <taxon>Dictyostelia</taxon>
        <taxon>Dictyosteliales</taxon>
        <taxon>Raperosteliaceae</taxon>
        <taxon>Tieghemostelium</taxon>
    </lineage>
</organism>
<dbReference type="GO" id="GO:0007040">
    <property type="term" value="P:lysosome organization"/>
    <property type="evidence" value="ECO:0007669"/>
    <property type="project" value="TreeGrafter"/>
</dbReference>
<evidence type="ECO:0000313" key="11">
    <source>
        <dbReference type="Proteomes" id="UP000076078"/>
    </source>
</evidence>
<dbReference type="InParanoid" id="A0A152A774"/>
<gene>
    <name evidence="10" type="ORF">DLAC_00881</name>
</gene>
<feature type="transmembrane region" description="Helical" evidence="8">
    <location>
        <begin position="317"/>
        <end position="338"/>
    </location>
</feature>
<name>A0A152A774_TIELA</name>
<dbReference type="Proteomes" id="UP000076078">
    <property type="component" value="Unassembled WGS sequence"/>
</dbReference>
<evidence type="ECO:0000256" key="3">
    <source>
        <dbReference type="ARBA" id="ARBA00022692"/>
    </source>
</evidence>
<dbReference type="InterPro" id="IPR026138">
    <property type="entry name" value="CLN5"/>
</dbReference>
<dbReference type="EMBL" id="LODT01000004">
    <property type="protein sequence ID" value="KYR02080.1"/>
    <property type="molecule type" value="Genomic_DNA"/>
</dbReference>
<evidence type="ECO:0000256" key="7">
    <source>
        <dbReference type="ARBA" id="ARBA00023180"/>
    </source>
</evidence>
<feature type="signal peptide" evidence="9">
    <location>
        <begin position="1"/>
        <end position="25"/>
    </location>
</feature>
<dbReference type="FunCoup" id="A0A152A774">
    <property type="interactions" value="2"/>
</dbReference>
<dbReference type="GO" id="GO:0016798">
    <property type="term" value="F:hydrolase activity, acting on glycosyl bonds"/>
    <property type="evidence" value="ECO:0007669"/>
    <property type="project" value="TreeGrafter"/>
</dbReference>
<evidence type="ECO:0000256" key="4">
    <source>
        <dbReference type="ARBA" id="ARBA00022729"/>
    </source>
</evidence>
<keyword evidence="4 9" id="KW-0732">Signal</keyword>
<sequence>MNRYTLASVLVIVVVLFSSSFTVNSYDLDESIDVYYLIAPLMKSKYGYLLANFNAFHAGLGFITKSTNEEYTVDFIAYPTITASIFPQIVNNTDSAASTSAEEPLPDLVWNTIGMVQYQEQIDGTYWTSREKMYTITGQQFKEYLCWLPIYNQSFPYYNLFDVQDTDTGDIFIPSSTCYDFVWSSFTALYALGGQLLTSTPPNRDYVTLMVTTEPNIVDHPMEPDHWKQITQFYSAIAYNPNESFQNYIGNLTILLNGTFFLHIDGKYYNLTMAPLNPWNVSYSPQPLPYGTADPSILNMPSTCFPTPPKKSSIGGGWIFIIILLCGSTTYLLIGVLVNKFLFKQHGIDLIPNRKVWLSFGSLIGDGKNFIVSKVTGNKFIPLSKHSETQPLI</sequence>
<evidence type="ECO:0000256" key="6">
    <source>
        <dbReference type="ARBA" id="ARBA00023136"/>
    </source>
</evidence>